<dbReference type="Pfam" id="PF13015">
    <property type="entry name" value="PRKCSH_1"/>
    <property type="match status" value="1"/>
</dbReference>
<evidence type="ECO:0000256" key="4">
    <source>
        <dbReference type="ARBA" id="ARBA00023157"/>
    </source>
</evidence>
<dbReference type="EMBL" id="JAKLMC020000007">
    <property type="protein sequence ID" value="KAK5955000.1"/>
    <property type="molecule type" value="Genomic_DNA"/>
</dbReference>
<evidence type="ECO:0000256" key="5">
    <source>
        <dbReference type="SAM" id="Coils"/>
    </source>
</evidence>
<feature type="region of interest" description="Disordered" evidence="6">
    <location>
        <begin position="564"/>
        <end position="585"/>
    </location>
</feature>
<organism evidence="9 10">
    <name type="scientific">Knufia fluminis</name>
    <dbReference type="NCBI Taxonomy" id="191047"/>
    <lineage>
        <taxon>Eukaryota</taxon>
        <taxon>Fungi</taxon>
        <taxon>Dikarya</taxon>
        <taxon>Ascomycota</taxon>
        <taxon>Pezizomycotina</taxon>
        <taxon>Eurotiomycetes</taxon>
        <taxon>Chaetothyriomycetidae</taxon>
        <taxon>Chaetothyriales</taxon>
        <taxon>Trichomeriaceae</taxon>
        <taxon>Knufia</taxon>
    </lineage>
</organism>
<feature type="region of interest" description="Disordered" evidence="6">
    <location>
        <begin position="394"/>
        <end position="437"/>
    </location>
</feature>
<dbReference type="Proteomes" id="UP001316803">
    <property type="component" value="Unassembled WGS sequence"/>
</dbReference>
<feature type="signal peptide" evidence="7">
    <location>
        <begin position="1"/>
        <end position="20"/>
    </location>
</feature>
<dbReference type="Gene3D" id="2.70.130.10">
    <property type="entry name" value="Mannose-6-phosphate receptor binding domain"/>
    <property type="match status" value="1"/>
</dbReference>
<keyword evidence="5" id="KW-0175">Coiled coil</keyword>
<keyword evidence="10" id="KW-1185">Reference proteome</keyword>
<keyword evidence="4" id="KW-1015">Disulfide bond</keyword>
<sequence>MILWKQVLLALASNFLPATAADTRSSSDSSRPRGVGSEFAKFYKAPDKPFACISNPSISIPFSHVNDDYCDCPDGSDEPGTSACSYLHHFNPEQPRPGANALTPKNESMALPGFYCKNKGHIPAYIRFENVNDGVCDWDVCCDGGDEWAGVGGVKCEDRCASIGKEWKKSEAKRAEGLGRAMRKRKELQFEADRRRKEVGEKIDATEIRIGGLERKVKEAEESLKEVERREKLRAVKSDAGAKGRGKLSVLLSLSRDRVGELRGALTKTRKMRDDMVERVAELEGLLTALKEEYNPNFNDAGVKKAVQGWEDYAARESTDTWTDAEDRDLVEIAKEDNTESGINWSEFEAEEEEPSDAAAIYSLTSYLPPPLQSWLSGSVSSLRQMLIDNGILPDATKSTNVDDSPAVKNARKTKDDAQRDLTNAQNDLKRDREDLEKDYGPGGIFRALKDTCVEKESGEYKYSHCFMSKTTQQPKKGGGQTTMGNFAGFEIEYVDDDLPADGKGLGRGDRVVMKYENGQHCWNGPNRSTRVVLGCSENDEIYKIAESEKCVYRMEVGSPAVCGWENKTEGEGDAKEDGAVKDEL</sequence>
<dbReference type="InterPro" id="IPR009011">
    <property type="entry name" value="Man6P_isomerase_rcpt-bd_dom_sf"/>
</dbReference>
<dbReference type="PROSITE" id="PS51914">
    <property type="entry name" value="MRH"/>
    <property type="match status" value="1"/>
</dbReference>
<evidence type="ECO:0000256" key="2">
    <source>
        <dbReference type="ARBA" id="ARBA00022729"/>
    </source>
</evidence>
<feature type="compositionally biased region" description="Basic and acidic residues" evidence="6">
    <location>
        <begin position="567"/>
        <end position="585"/>
    </location>
</feature>
<dbReference type="PANTHER" id="PTHR12630">
    <property type="entry name" value="N-LINKED OLIGOSACCHARIDE PROCESSING"/>
    <property type="match status" value="1"/>
</dbReference>
<feature type="compositionally biased region" description="Basic and acidic residues" evidence="6">
    <location>
        <begin position="428"/>
        <end position="437"/>
    </location>
</feature>
<dbReference type="InterPro" id="IPR039794">
    <property type="entry name" value="Gtb1-like"/>
</dbReference>
<evidence type="ECO:0000256" key="7">
    <source>
        <dbReference type="SAM" id="SignalP"/>
    </source>
</evidence>
<keyword evidence="3" id="KW-0256">Endoplasmic reticulum</keyword>
<comment type="caution">
    <text evidence="9">The sequence shown here is derived from an EMBL/GenBank/DDBJ whole genome shotgun (WGS) entry which is preliminary data.</text>
</comment>
<keyword evidence="2 7" id="KW-0732">Signal</keyword>
<dbReference type="InterPro" id="IPR028146">
    <property type="entry name" value="PRKCSH_N"/>
</dbReference>
<dbReference type="SUPFAM" id="SSF50911">
    <property type="entry name" value="Mannose 6-phosphate receptor domain"/>
    <property type="match status" value="1"/>
</dbReference>
<feature type="coiled-coil region" evidence="5">
    <location>
        <begin position="203"/>
        <end position="230"/>
    </location>
</feature>
<dbReference type="InterPro" id="IPR036607">
    <property type="entry name" value="PRKCSH"/>
</dbReference>
<evidence type="ECO:0000256" key="1">
    <source>
        <dbReference type="ARBA" id="ARBA00022387"/>
    </source>
</evidence>
<accession>A0AAN8EIW3</accession>
<gene>
    <name evidence="9" type="ORF">OHC33_003679</name>
</gene>
<evidence type="ECO:0000259" key="8">
    <source>
        <dbReference type="PROSITE" id="PS51914"/>
    </source>
</evidence>
<dbReference type="Pfam" id="PF12999">
    <property type="entry name" value="PRKCSH-like"/>
    <property type="match status" value="2"/>
</dbReference>
<dbReference type="GO" id="GO:0017177">
    <property type="term" value="C:glucosidase II complex"/>
    <property type="evidence" value="ECO:0007669"/>
    <property type="project" value="TreeGrafter"/>
</dbReference>
<proteinExistence type="predicted"/>
<feature type="domain" description="MRH" evidence="8">
    <location>
        <begin position="451"/>
        <end position="565"/>
    </location>
</feature>
<protein>
    <recommendedName>
        <fullName evidence="1">Glucosidase 2 subunit beta</fullName>
    </recommendedName>
</protein>
<reference evidence="9 10" key="1">
    <citation type="submission" date="2022-12" db="EMBL/GenBank/DDBJ databases">
        <title>Genomic features and morphological characterization of a novel Knufia sp. strain isolated from spacecraft assembly facility.</title>
        <authorList>
            <person name="Teixeira M."/>
            <person name="Chander A.M."/>
            <person name="Stajich J.E."/>
            <person name="Venkateswaran K."/>
        </authorList>
    </citation>
    <scope>NUCLEOTIDE SEQUENCE [LARGE SCALE GENOMIC DNA]</scope>
    <source>
        <strain evidence="9 10">FJI-L2-BK-P2</strain>
    </source>
</reference>
<dbReference type="AlphaFoldDB" id="A0AAN8EIW3"/>
<name>A0AAN8EIW3_9EURO</name>
<evidence type="ECO:0000256" key="6">
    <source>
        <dbReference type="SAM" id="MobiDB-lite"/>
    </source>
</evidence>
<feature type="chain" id="PRO_5042816729" description="Glucosidase 2 subunit beta" evidence="7">
    <location>
        <begin position="21"/>
        <end position="585"/>
    </location>
</feature>
<dbReference type="PANTHER" id="PTHR12630:SF1">
    <property type="entry name" value="GLUCOSIDASE 2 SUBUNIT BETA"/>
    <property type="match status" value="1"/>
</dbReference>
<evidence type="ECO:0000313" key="9">
    <source>
        <dbReference type="EMBL" id="KAK5955000.1"/>
    </source>
</evidence>
<evidence type="ECO:0000256" key="3">
    <source>
        <dbReference type="ARBA" id="ARBA00022824"/>
    </source>
</evidence>
<dbReference type="GO" id="GO:0006491">
    <property type="term" value="P:N-glycan processing"/>
    <property type="evidence" value="ECO:0007669"/>
    <property type="project" value="TreeGrafter"/>
</dbReference>
<evidence type="ECO:0000313" key="10">
    <source>
        <dbReference type="Proteomes" id="UP001316803"/>
    </source>
</evidence>
<dbReference type="InterPro" id="IPR044865">
    <property type="entry name" value="MRH_dom"/>
</dbReference>